<dbReference type="GO" id="GO:0005829">
    <property type="term" value="C:cytosol"/>
    <property type="evidence" value="ECO:0007669"/>
    <property type="project" value="TreeGrafter"/>
</dbReference>
<evidence type="ECO:0000256" key="3">
    <source>
        <dbReference type="ARBA" id="ARBA00023015"/>
    </source>
</evidence>
<protein>
    <submittedName>
        <fullName evidence="10">Pas domain s-box</fullName>
    </submittedName>
</protein>
<dbReference type="PATRIC" id="fig|1227490.4.peg.2705"/>
<dbReference type="CDD" id="cd00130">
    <property type="entry name" value="PAS"/>
    <property type="match status" value="1"/>
</dbReference>
<evidence type="ECO:0000256" key="1">
    <source>
        <dbReference type="ARBA" id="ARBA00022553"/>
    </source>
</evidence>
<evidence type="ECO:0000313" key="11">
    <source>
        <dbReference type="Proteomes" id="UP000011560"/>
    </source>
</evidence>
<dbReference type="SUPFAM" id="SSF52172">
    <property type="entry name" value="CheY-like"/>
    <property type="match status" value="1"/>
</dbReference>
<dbReference type="OrthoDB" id="230688at2157"/>
<dbReference type="RefSeq" id="WP_007703510.1">
    <property type="nucleotide sequence ID" value="NZ_AOIQ01000021.1"/>
</dbReference>
<name>M0BF80_9EURY</name>
<dbReference type="PANTHER" id="PTHR48111:SF1">
    <property type="entry name" value="TWO-COMPONENT RESPONSE REGULATOR ORR33"/>
    <property type="match status" value="1"/>
</dbReference>
<feature type="modified residue" description="4-aspartylphosphate" evidence="6">
    <location>
        <position position="60"/>
    </location>
</feature>
<evidence type="ECO:0000256" key="5">
    <source>
        <dbReference type="ARBA" id="ARBA00023163"/>
    </source>
</evidence>
<feature type="domain" description="Response regulatory" evidence="8">
    <location>
        <begin position="9"/>
        <end position="125"/>
    </location>
</feature>
<dbReference type="Proteomes" id="UP000011560">
    <property type="component" value="Unassembled WGS sequence"/>
</dbReference>
<dbReference type="Pfam" id="PF13426">
    <property type="entry name" value="PAS_9"/>
    <property type="match status" value="1"/>
</dbReference>
<evidence type="ECO:0000259" key="9">
    <source>
        <dbReference type="PROSITE" id="PS50112"/>
    </source>
</evidence>
<keyword evidence="1 6" id="KW-0597">Phosphoprotein</keyword>
<dbReference type="PROSITE" id="PS50112">
    <property type="entry name" value="PAS"/>
    <property type="match status" value="1"/>
</dbReference>
<evidence type="ECO:0000313" key="10">
    <source>
        <dbReference type="EMBL" id="ELZ08319.1"/>
    </source>
</evidence>
<keyword evidence="11" id="KW-1185">Reference proteome</keyword>
<dbReference type="PANTHER" id="PTHR48111">
    <property type="entry name" value="REGULATOR OF RPOS"/>
    <property type="match status" value="1"/>
</dbReference>
<proteinExistence type="predicted"/>
<dbReference type="STRING" id="1227490.C479_13308"/>
<dbReference type="InterPro" id="IPR011006">
    <property type="entry name" value="CheY-like_superfamily"/>
</dbReference>
<evidence type="ECO:0000256" key="7">
    <source>
        <dbReference type="SAM" id="MobiDB-lite"/>
    </source>
</evidence>
<accession>M0BF80</accession>
<evidence type="ECO:0000256" key="6">
    <source>
        <dbReference type="PROSITE-ProRule" id="PRU00169"/>
    </source>
</evidence>
<evidence type="ECO:0000256" key="2">
    <source>
        <dbReference type="ARBA" id="ARBA00023012"/>
    </source>
</evidence>
<dbReference type="Gene3D" id="3.40.50.2300">
    <property type="match status" value="1"/>
</dbReference>
<dbReference type="PROSITE" id="PS50110">
    <property type="entry name" value="RESPONSE_REGULATORY"/>
    <property type="match status" value="1"/>
</dbReference>
<dbReference type="GO" id="GO:0000156">
    <property type="term" value="F:phosphorelay response regulator activity"/>
    <property type="evidence" value="ECO:0007669"/>
    <property type="project" value="TreeGrafter"/>
</dbReference>
<dbReference type="CDD" id="cd00156">
    <property type="entry name" value="REC"/>
    <property type="match status" value="1"/>
</dbReference>
<feature type="region of interest" description="Disordered" evidence="7">
    <location>
        <begin position="194"/>
        <end position="231"/>
    </location>
</feature>
<evidence type="ECO:0000256" key="4">
    <source>
        <dbReference type="ARBA" id="ARBA00023125"/>
    </source>
</evidence>
<dbReference type="GO" id="GO:0006355">
    <property type="term" value="P:regulation of DNA-templated transcription"/>
    <property type="evidence" value="ECO:0007669"/>
    <property type="project" value="TreeGrafter"/>
</dbReference>
<feature type="domain" description="PAS" evidence="9">
    <location>
        <begin position="264"/>
        <end position="308"/>
    </location>
</feature>
<dbReference type="GO" id="GO:0032993">
    <property type="term" value="C:protein-DNA complex"/>
    <property type="evidence" value="ECO:0007669"/>
    <property type="project" value="TreeGrafter"/>
</dbReference>
<dbReference type="Pfam" id="PF00072">
    <property type="entry name" value="Response_reg"/>
    <property type="match status" value="1"/>
</dbReference>
<comment type="caution">
    <text evidence="10">The sequence shown here is derived from an EMBL/GenBank/DDBJ whole genome shotgun (WGS) entry which is preliminary data.</text>
</comment>
<organism evidence="10 11">
    <name type="scientific">Halovivax asiaticus JCM 14624</name>
    <dbReference type="NCBI Taxonomy" id="1227490"/>
    <lineage>
        <taxon>Archaea</taxon>
        <taxon>Methanobacteriati</taxon>
        <taxon>Methanobacteriota</taxon>
        <taxon>Stenosarchaea group</taxon>
        <taxon>Halobacteria</taxon>
        <taxon>Halobacteriales</taxon>
        <taxon>Natrialbaceae</taxon>
        <taxon>Halovivax</taxon>
    </lineage>
</organism>
<gene>
    <name evidence="10" type="ORF">C479_13308</name>
</gene>
<keyword evidence="5" id="KW-0804">Transcription</keyword>
<dbReference type="AlphaFoldDB" id="M0BF80"/>
<dbReference type="InterPro" id="IPR000014">
    <property type="entry name" value="PAS"/>
</dbReference>
<keyword evidence="4" id="KW-0238">DNA-binding</keyword>
<keyword evidence="3" id="KW-0805">Transcription regulation</keyword>
<sequence length="385" mass="42858">MTPDGSSISVLCVDDDTAMVDLTAVALERAVEELSVTTATSARAGLRLIEETTFDCIVSDYDMPEIDGLEFLQRIRSERPRFPFILFTGHGSERIASEAIGAGVTDYMQKGAEPDQYRVLAQRIRNAVEQDRSHHEAIESESRAGTILAVSPDAIIGSVRGECVYANPAAVKLLALEDEAAIRGREISEFLQHGGETAESGRSTRGATAPILERERRSVTTSEGDSVPAEVTSRQFTWDGADGVVTIVRDISRHVERERELDYRESLIESFFETSPDGILVTDEEKGILLTNEKFADLWGVPDSVIQGVSDESPLEYAVTRVEDPETFVRNVEKQYERPDEPQRNEIHLNDGTVLDQYSSTIRNEHGALEYVWFYRDVTDLKPPE</sequence>
<dbReference type="SMART" id="SM00448">
    <property type="entry name" value="REC"/>
    <property type="match status" value="1"/>
</dbReference>
<evidence type="ECO:0000259" key="8">
    <source>
        <dbReference type="PROSITE" id="PS50110"/>
    </source>
</evidence>
<dbReference type="SMART" id="SM00091">
    <property type="entry name" value="PAS"/>
    <property type="match status" value="2"/>
</dbReference>
<dbReference type="SUPFAM" id="SSF55785">
    <property type="entry name" value="PYP-like sensor domain (PAS domain)"/>
    <property type="match status" value="2"/>
</dbReference>
<dbReference type="GO" id="GO:0000976">
    <property type="term" value="F:transcription cis-regulatory region binding"/>
    <property type="evidence" value="ECO:0007669"/>
    <property type="project" value="TreeGrafter"/>
</dbReference>
<dbReference type="EMBL" id="AOIQ01000021">
    <property type="protein sequence ID" value="ELZ08319.1"/>
    <property type="molecule type" value="Genomic_DNA"/>
</dbReference>
<dbReference type="InterPro" id="IPR001789">
    <property type="entry name" value="Sig_transdc_resp-reg_receiver"/>
</dbReference>
<dbReference type="InterPro" id="IPR035965">
    <property type="entry name" value="PAS-like_dom_sf"/>
</dbReference>
<reference evidence="10 11" key="1">
    <citation type="journal article" date="2014" name="PLoS Genet.">
        <title>Phylogenetically driven sequencing of extremely halophilic archaea reveals strategies for static and dynamic osmo-response.</title>
        <authorList>
            <person name="Becker E.A."/>
            <person name="Seitzer P.M."/>
            <person name="Tritt A."/>
            <person name="Larsen D."/>
            <person name="Krusor M."/>
            <person name="Yao A.I."/>
            <person name="Wu D."/>
            <person name="Madern D."/>
            <person name="Eisen J.A."/>
            <person name="Darling A.E."/>
            <person name="Facciotti M.T."/>
        </authorList>
    </citation>
    <scope>NUCLEOTIDE SEQUENCE [LARGE SCALE GENOMIC DNA]</scope>
    <source>
        <strain evidence="10 11">JCM 14624</strain>
    </source>
</reference>
<keyword evidence="2" id="KW-0902">Two-component regulatory system</keyword>
<dbReference type="NCBIfam" id="TIGR00229">
    <property type="entry name" value="sensory_box"/>
    <property type="match status" value="2"/>
</dbReference>
<dbReference type="InterPro" id="IPR039420">
    <property type="entry name" value="WalR-like"/>
</dbReference>
<dbReference type="Gene3D" id="3.30.450.20">
    <property type="entry name" value="PAS domain"/>
    <property type="match status" value="2"/>
</dbReference>
<dbReference type="Pfam" id="PF13188">
    <property type="entry name" value="PAS_8"/>
    <property type="match status" value="1"/>
</dbReference>